<protein>
    <submittedName>
        <fullName evidence="2">GNAT family N-acetyltransferase</fullName>
    </submittedName>
</protein>
<reference evidence="2 3" key="1">
    <citation type="submission" date="2019-04" db="EMBL/GenBank/DDBJ databases">
        <authorList>
            <person name="Hwang J.C."/>
        </authorList>
    </citation>
    <scope>NUCLEOTIDE SEQUENCE [LARGE SCALE GENOMIC DNA]</scope>
    <source>
        <strain evidence="2 3">IMCC35002</strain>
    </source>
</reference>
<name>A0A4U1BQC0_9GAMM</name>
<evidence type="ECO:0000313" key="2">
    <source>
        <dbReference type="EMBL" id="TKB56187.1"/>
    </source>
</evidence>
<sequence>MNWRTGSIDEVMALVAQIPELDKPYPKEEYLNRLEQAQHLIQIAEVEGELAGFKVGYALSDTEFYSWLGAVAPDFRGMGIAKMLLSAQETWIEEQGYKTIKVKSRNRYPAMLRMLLGKGYHLVDMEKASDTPLDYRILLEKNCK</sequence>
<dbReference type="GO" id="GO:0016747">
    <property type="term" value="F:acyltransferase activity, transferring groups other than amino-acyl groups"/>
    <property type="evidence" value="ECO:0007669"/>
    <property type="project" value="InterPro"/>
</dbReference>
<dbReference type="Proteomes" id="UP000305675">
    <property type="component" value="Unassembled WGS sequence"/>
</dbReference>
<dbReference type="EMBL" id="SWCJ01000004">
    <property type="protein sequence ID" value="TKB56187.1"/>
    <property type="molecule type" value="Genomic_DNA"/>
</dbReference>
<evidence type="ECO:0000259" key="1">
    <source>
        <dbReference type="PROSITE" id="PS51186"/>
    </source>
</evidence>
<feature type="domain" description="N-acetyltransferase" evidence="1">
    <location>
        <begin position="1"/>
        <end position="140"/>
    </location>
</feature>
<comment type="caution">
    <text evidence="2">The sequence shown here is derived from an EMBL/GenBank/DDBJ whole genome shotgun (WGS) entry which is preliminary data.</text>
</comment>
<dbReference type="Pfam" id="PF00583">
    <property type="entry name" value="Acetyltransf_1"/>
    <property type="match status" value="1"/>
</dbReference>
<keyword evidence="2" id="KW-0808">Transferase</keyword>
<organism evidence="2 3">
    <name type="scientific">Ferrimonas aestuarii</name>
    <dbReference type="NCBI Taxonomy" id="2569539"/>
    <lineage>
        <taxon>Bacteria</taxon>
        <taxon>Pseudomonadati</taxon>
        <taxon>Pseudomonadota</taxon>
        <taxon>Gammaproteobacteria</taxon>
        <taxon>Alteromonadales</taxon>
        <taxon>Ferrimonadaceae</taxon>
        <taxon>Ferrimonas</taxon>
    </lineage>
</organism>
<keyword evidence="3" id="KW-1185">Reference proteome</keyword>
<proteinExistence type="predicted"/>
<dbReference type="CDD" id="cd04301">
    <property type="entry name" value="NAT_SF"/>
    <property type="match status" value="1"/>
</dbReference>
<dbReference type="SUPFAM" id="SSF55729">
    <property type="entry name" value="Acyl-CoA N-acyltransferases (Nat)"/>
    <property type="match status" value="1"/>
</dbReference>
<dbReference type="OrthoDB" id="9812289at2"/>
<dbReference type="InterPro" id="IPR000182">
    <property type="entry name" value="GNAT_dom"/>
</dbReference>
<dbReference type="AlphaFoldDB" id="A0A4U1BQC0"/>
<dbReference type="InterPro" id="IPR016181">
    <property type="entry name" value="Acyl_CoA_acyltransferase"/>
</dbReference>
<dbReference type="Gene3D" id="3.40.630.30">
    <property type="match status" value="1"/>
</dbReference>
<dbReference type="PROSITE" id="PS51186">
    <property type="entry name" value="GNAT"/>
    <property type="match status" value="1"/>
</dbReference>
<dbReference type="RefSeq" id="WP_136862916.1">
    <property type="nucleotide sequence ID" value="NZ_SWCJ01000004.1"/>
</dbReference>
<accession>A0A4U1BQC0</accession>
<evidence type="ECO:0000313" key="3">
    <source>
        <dbReference type="Proteomes" id="UP000305675"/>
    </source>
</evidence>
<gene>
    <name evidence="2" type="ORF">FCL42_08210</name>
</gene>